<dbReference type="eggNOG" id="COG0388">
    <property type="taxonomic scope" value="Bacteria"/>
</dbReference>
<dbReference type="Pfam" id="PF11805">
    <property type="entry name" value="DUF3326"/>
    <property type="match status" value="1"/>
</dbReference>
<dbReference type="BioCyc" id="HAUR316274:GHYA-1909-MONOMER"/>
<keyword evidence="2" id="KW-1185">Reference proteome</keyword>
<dbReference type="InterPro" id="IPR021763">
    <property type="entry name" value="DUF3326"/>
</dbReference>
<dbReference type="HOGENOM" id="CLU_035655_0_0_0"/>
<sequence>MIHNQEFIIRKSDIANPQSLPELIETLVSGDVLRWYVSKVTADELVVEATLYSEHLADPPESVLGQFYPGKSAVLNIVPTGVGCDIGGYAGDAGPATALLASCCDYLVTNPNAVNASNFILMDKNLVYTEGYCIDLFSRGLINLHLPYSNKIGLIIEKTDAEHLDVVFNILNTVRAVYGVNIEEFVITDEAIGGRCIQHSSGSYVGSIDNPATLFRACEQLIAKGVTAIAVTSNIQDLPADSYAEHFSGRHPNPVGGAEAIISHLIAKKYRLPAAHAPMINLKQIDLEDPIVDARGAGEITSHSGMASVLIGLAQAPQITARPTCRIADTININNVVAVVTPASALGGIPVLYAQKFNIPVIAVHNNATILEITPDRFPLNTVIEVQNYAEAAGIIMALKRGLNLKSILRPLETLRYQRQAVATTVVNDAMIAELA</sequence>
<accession>A9AUJ6</accession>
<dbReference type="PANTHER" id="PTHR36891">
    <property type="entry name" value="OS01G0127400 PROTEIN"/>
    <property type="match status" value="1"/>
</dbReference>
<evidence type="ECO:0008006" key="3">
    <source>
        <dbReference type="Google" id="ProtNLM"/>
    </source>
</evidence>
<dbReference type="InParanoid" id="A9AUJ6"/>
<gene>
    <name evidence="1" type="ordered locus">Haur_1880</name>
</gene>
<dbReference type="PANTHER" id="PTHR36891:SF1">
    <property type="entry name" value="OS01G0127400 PROTEIN"/>
    <property type="match status" value="1"/>
</dbReference>
<organism evidence="1 2">
    <name type="scientific">Herpetosiphon aurantiacus (strain ATCC 23779 / DSM 785 / 114-95)</name>
    <dbReference type="NCBI Taxonomy" id="316274"/>
    <lineage>
        <taxon>Bacteria</taxon>
        <taxon>Bacillati</taxon>
        <taxon>Chloroflexota</taxon>
        <taxon>Chloroflexia</taxon>
        <taxon>Herpetosiphonales</taxon>
        <taxon>Herpetosiphonaceae</taxon>
        <taxon>Herpetosiphon</taxon>
    </lineage>
</organism>
<evidence type="ECO:0000313" key="1">
    <source>
        <dbReference type="EMBL" id="ABX04523.1"/>
    </source>
</evidence>
<dbReference type="Proteomes" id="UP000000787">
    <property type="component" value="Chromosome"/>
</dbReference>
<protein>
    <recommendedName>
        <fullName evidence="3">DUF3326 domain-containing protein</fullName>
    </recommendedName>
</protein>
<reference evidence="1 2" key="1">
    <citation type="journal article" date="2011" name="Stand. Genomic Sci.">
        <title>Complete genome sequence of the filamentous gliding predatory bacterium Herpetosiphon aurantiacus type strain (114-95(T)).</title>
        <authorList>
            <person name="Kiss H."/>
            <person name="Nett M."/>
            <person name="Domin N."/>
            <person name="Martin K."/>
            <person name="Maresca J.A."/>
            <person name="Copeland A."/>
            <person name="Lapidus A."/>
            <person name="Lucas S."/>
            <person name="Berry K.W."/>
            <person name="Glavina Del Rio T."/>
            <person name="Dalin E."/>
            <person name="Tice H."/>
            <person name="Pitluck S."/>
            <person name="Richardson P."/>
            <person name="Bruce D."/>
            <person name="Goodwin L."/>
            <person name="Han C."/>
            <person name="Detter J.C."/>
            <person name="Schmutz J."/>
            <person name="Brettin T."/>
            <person name="Land M."/>
            <person name="Hauser L."/>
            <person name="Kyrpides N.C."/>
            <person name="Ivanova N."/>
            <person name="Goker M."/>
            <person name="Woyke T."/>
            <person name="Klenk H.P."/>
            <person name="Bryant D.A."/>
        </authorList>
    </citation>
    <scope>NUCLEOTIDE SEQUENCE [LARGE SCALE GENOMIC DNA]</scope>
    <source>
        <strain evidence="2">ATCC 23779 / DSM 785 / 114-95</strain>
    </source>
</reference>
<dbReference type="STRING" id="316274.Haur_1880"/>
<dbReference type="AlphaFoldDB" id="A9AUJ6"/>
<dbReference type="KEGG" id="hau:Haur_1880"/>
<dbReference type="EMBL" id="CP000875">
    <property type="protein sequence ID" value="ABX04523.1"/>
    <property type="molecule type" value="Genomic_DNA"/>
</dbReference>
<evidence type="ECO:0000313" key="2">
    <source>
        <dbReference type="Proteomes" id="UP000000787"/>
    </source>
</evidence>
<proteinExistence type="predicted"/>
<name>A9AUJ6_HERA2</name>